<dbReference type="InterPro" id="IPR008514">
    <property type="entry name" value="T6SS_Hcp"/>
</dbReference>
<comment type="caution">
    <text evidence="1">The sequence shown here is derived from an EMBL/GenBank/DDBJ whole genome shotgun (WGS) entry which is preliminary data.</text>
</comment>
<reference evidence="1 3" key="1">
    <citation type="journal article" date="2020" name="Microorganisms">
        <title>Reliable Identification of Environmental Pseudomonas Isolates Using the rpoD Gene.</title>
        <authorList>
            <consortium name="The Broad Institute Genome Sequencing Platform"/>
            <person name="Girard L."/>
            <person name="Lood C."/>
            <person name="Rokni-Zadeh H."/>
            <person name="van Noort V."/>
            <person name="Lavigne R."/>
            <person name="De Mot R."/>
        </authorList>
    </citation>
    <scope>NUCLEOTIDE SEQUENCE</scope>
    <source>
        <strain evidence="1 3">RW4S2</strain>
    </source>
</reference>
<dbReference type="EMBL" id="JABWRP010000006">
    <property type="protein sequence ID" value="MBC3470957.1"/>
    <property type="molecule type" value="Genomic_DNA"/>
</dbReference>
<dbReference type="PANTHER" id="PTHR34319">
    <property type="entry name" value="MAJOR EXPORTED PROTEIN"/>
    <property type="match status" value="1"/>
</dbReference>
<dbReference type="Pfam" id="PF05638">
    <property type="entry name" value="T6SS_HCP"/>
    <property type="match status" value="1"/>
</dbReference>
<dbReference type="Proteomes" id="UP000628137">
    <property type="component" value="Unassembled WGS sequence"/>
</dbReference>
<dbReference type="PANTHER" id="PTHR34319:SF6">
    <property type="entry name" value="MAJOR EXPORTED PROTEIN"/>
    <property type="match status" value="1"/>
</dbReference>
<keyword evidence="3" id="KW-1185">Reference proteome</keyword>
<evidence type="ECO:0000313" key="3">
    <source>
        <dbReference type="Proteomes" id="UP000628137"/>
    </source>
</evidence>
<sequence>MPTPAYIVIEGSTQGLITANAFTEDSVGNVYVEGHENEILIQEIKHRVTVPTDPQSGQPAGQRVHKPFTFTCSLNKAVPLLYQALVTGEVLTMTTVRWYRTSAAGMQEHFFTTELVDAIIVDINTVLPHAQNQENANYTQLVEVSMSYRKISWEHKVSATSASDDWRKPLETAV</sequence>
<evidence type="ECO:0000313" key="2">
    <source>
        <dbReference type="EMBL" id="MBV4541637.1"/>
    </source>
</evidence>
<reference evidence="2" key="3">
    <citation type="submission" date="2021-06" db="EMBL/GenBank/DDBJ databases">
        <title>Updating the genus Pseudomonas: Description of 43 new species and partition of the Pseudomonas putida group.</title>
        <authorList>
            <person name="Girard L."/>
            <person name="Lood C."/>
            <person name="Vandamme P."/>
            <person name="Rokni-Zadeh H."/>
            <person name="Van Noort V."/>
            <person name="Hofte M."/>
            <person name="Lavigne R."/>
            <person name="De Mot R."/>
        </authorList>
    </citation>
    <scope>NUCLEOTIDE SEQUENCE</scope>
    <source>
        <strain evidence="2">RW4S2</strain>
    </source>
</reference>
<dbReference type="RefSeq" id="WP_176506289.1">
    <property type="nucleotide sequence ID" value="NZ_JABWRP020000007.1"/>
</dbReference>
<dbReference type="InterPro" id="IPR052947">
    <property type="entry name" value="T6SS_Hcp1_domain"/>
</dbReference>
<evidence type="ECO:0000313" key="1">
    <source>
        <dbReference type="EMBL" id="MBC3470957.1"/>
    </source>
</evidence>
<proteinExistence type="predicted"/>
<protein>
    <submittedName>
        <fullName evidence="1">Hcp family type VI secretion system effector</fullName>
    </submittedName>
</protein>
<reference evidence="1" key="2">
    <citation type="submission" date="2020-07" db="EMBL/GenBank/DDBJ databases">
        <authorList>
            <person name="Lood C."/>
            <person name="Girard L."/>
        </authorList>
    </citation>
    <scope>NUCLEOTIDE SEQUENCE</scope>
    <source>
        <strain evidence="1">RW4S2</strain>
    </source>
</reference>
<name>A0A923K4R8_9PSED</name>
<dbReference type="EMBL" id="JABWRP020000007">
    <property type="protein sequence ID" value="MBV4541637.1"/>
    <property type="molecule type" value="Genomic_DNA"/>
</dbReference>
<dbReference type="AlphaFoldDB" id="A0A923K4R8"/>
<dbReference type="Gene3D" id="2.30.110.20">
    <property type="entry name" value="Hcp1-like"/>
    <property type="match status" value="1"/>
</dbReference>
<dbReference type="SUPFAM" id="SSF141452">
    <property type="entry name" value="Hcp1-like"/>
    <property type="match status" value="1"/>
</dbReference>
<dbReference type="NCBIfam" id="TIGR03344">
    <property type="entry name" value="VI_effect_Hcp1"/>
    <property type="match status" value="1"/>
</dbReference>
<accession>A0A923K4R8</accession>
<organism evidence="1">
    <name type="scientific">Pseudomonas vlassakiae</name>
    <dbReference type="NCBI Taxonomy" id="485888"/>
    <lineage>
        <taxon>Bacteria</taxon>
        <taxon>Pseudomonadati</taxon>
        <taxon>Pseudomonadota</taxon>
        <taxon>Gammaproteobacteria</taxon>
        <taxon>Pseudomonadales</taxon>
        <taxon>Pseudomonadaceae</taxon>
        <taxon>Pseudomonas</taxon>
    </lineage>
</organism>
<dbReference type="InterPro" id="IPR036624">
    <property type="entry name" value="Hcp1-lik_sf"/>
</dbReference>
<gene>
    <name evidence="2" type="ORF">HU738_011300</name>
    <name evidence="1" type="ORF">HU738_10335</name>
</gene>